<accession>A0A835GCY3</accession>
<evidence type="ECO:0000313" key="2">
    <source>
        <dbReference type="Proteomes" id="UP000648187"/>
    </source>
</evidence>
<keyword evidence="2" id="KW-1185">Reference proteome</keyword>
<name>A0A835GCY3_SPOEX</name>
<sequence length="272" mass="31176">MVWSFDIINASRVVKNSSISHHFFNDQRSSPWKINVATEHKEDGEVVPVQRVSPYKELNNFINLVKSSAHISEMQRLDLQERFNKFDSLHSQFDELQTEIELLADDAETAFVEREEFDRQFFNLVALTRSLLGSSVNGAGSEAGFKDADSVQLKLTYSVALKTCLPIHYYTLNLFAQKWDSFVCVTDHIDKRNTEGVTSESPANLDDLTKCNENFCEPIVVPMFCRPIRGEARLSKSPSTSLSFNEVSRWMTSALKINQRFFKDLILETRVF</sequence>
<dbReference type="Proteomes" id="UP000648187">
    <property type="component" value="Unassembled WGS sequence"/>
</dbReference>
<evidence type="ECO:0000313" key="1">
    <source>
        <dbReference type="EMBL" id="KAF9413254.1"/>
    </source>
</evidence>
<dbReference type="EMBL" id="JACKWZ010000166">
    <property type="protein sequence ID" value="KAF9413254.1"/>
    <property type="molecule type" value="Genomic_DNA"/>
</dbReference>
<gene>
    <name evidence="1" type="ORF">HW555_008476</name>
</gene>
<protein>
    <submittedName>
        <fullName evidence="1">Uncharacterized protein</fullName>
    </submittedName>
</protein>
<proteinExistence type="predicted"/>
<comment type="caution">
    <text evidence="1">The sequence shown here is derived from an EMBL/GenBank/DDBJ whole genome shotgun (WGS) entry which is preliminary data.</text>
</comment>
<dbReference type="AlphaFoldDB" id="A0A835GCY3"/>
<reference evidence="1" key="1">
    <citation type="submission" date="2020-08" db="EMBL/GenBank/DDBJ databases">
        <title>Spodoptera exigua strain:BAW_Kor-Di-RS1 Genome sequencing and assembly.</title>
        <authorList>
            <person name="Kim J."/>
            <person name="Nam H.Y."/>
            <person name="Kwon M."/>
            <person name="Choi J.H."/>
            <person name="Cho S.R."/>
            <person name="Kim G.-H."/>
        </authorList>
    </citation>
    <scope>NUCLEOTIDE SEQUENCE</scope>
    <source>
        <strain evidence="1">BAW_Kor-Di-RS1</strain>
        <tissue evidence="1">Whole-body</tissue>
    </source>
</reference>
<organism evidence="1 2">
    <name type="scientific">Spodoptera exigua</name>
    <name type="common">Beet armyworm</name>
    <name type="synonym">Noctua fulgens</name>
    <dbReference type="NCBI Taxonomy" id="7107"/>
    <lineage>
        <taxon>Eukaryota</taxon>
        <taxon>Metazoa</taxon>
        <taxon>Ecdysozoa</taxon>
        <taxon>Arthropoda</taxon>
        <taxon>Hexapoda</taxon>
        <taxon>Insecta</taxon>
        <taxon>Pterygota</taxon>
        <taxon>Neoptera</taxon>
        <taxon>Endopterygota</taxon>
        <taxon>Lepidoptera</taxon>
        <taxon>Glossata</taxon>
        <taxon>Ditrysia</taxon>
        <taxon>Noctuoidea</taxon>
        <taxon>Noctuidae</taxon>
        <taxon>Amphipyrinae</taxon>
        <taxon>Spodoptera</taxon>
    </lineage>
</organism>